<evidence type="ECO:0000313" key="1">
    <source>
        <dbReference type="EMBL" id="KAK2850106.1"/>
    </source>
</evidence>
<name>A0AA88N6S2_TACVA</name>
<keyword evidence="2" id="KW-1185">Reference proteome</keyword>
<accession>A0AA88N6S2</accession>
<gene>
    <name evidence="1" type="ORF">Q7C36_008889</name>
</gene>
<protein>
    <submittedName>
        <fullName evidence="1">Uncharacterized protein</fullName>
    </submittedName>
</protein>
<dbReference type="Proteomes" id="UP001187315">
    <property type="component" value="Unassembled WGS sequence"/>
</dbReference>
<organism evidence="1 2">
    <name type="scientific">Tachysurus vachellii</name>
    <name type="common">Darkbarbel catfish</name>
    <name type="synonym">Pelteobagrus vachellii</name>
    <dbReference type="NCBI Taxonomy" id="175792"/>
    <lineage>
        <taxon>Eukaryota</taxon>
        <taxon>Metazoa</taxon>
        <taxon>Chordata</taxon>
        <taxon>Craniata</taxon>
        <taxon>Vertebrata</taxon>
        <taxon>Euteleostomi</taxon>
        <taxon>Actinopterygii</taxon>
        <taxon>Neopterygii</taxon>
        <taxon>Teleostei</taxon>
        <taxon>Ostariophysi</taxon>
        <taxon>Siluriformes</taxon>
        <taxon>Bagridae</taxon>
        <taxon>Tachysurus</taxon>
    </lineage>
</organism>
<proteinExistence type="predicted"/>
<comment type="caution">
    <text evidence="1">The sequence shown here is derived from an EMBL/GenBank/DDBJ whole genome shotgun (WGS) entry which is preliminary data.</text>
</comment>
<reference evidence="1" key="1">
    <citation type="submission" date="2023-08" db="EMBL/GenBank/DDBJ databases">
        <title>Pelteobagrus vachellii genome.</title>
        <authorList>
            <person name="Liu H."/>
        </authorList>
    </citation>
    <scope>NUCLEOTIDE SEQUENCE</scope>
    <source>
        <strain evidence="1">PRFRI_2022a</strain>
        <tissue evidence="1">Muscle</tissue>
    </source>
</reference>
<sequence length="82" mass="9510">MRAADLDEAKEMRGLRLNVAEQPGLMACSLYQLVLLMSLIFKAGIGHFRWKSGEMLAGQHRRSVFRKPPCYELWRKMEEVTI</sequence>
<dbReference type="AlphaFoldDB" id="A0AA88N6S2"/>
<dbReference type="EMBL" id="JAVHJS010000008">
    <property type="protein sequence ID" value="KAK2850106.1"/>
    <property type="molecule type" value="Genomic_DNA"/>
</dbReference>
<evidence type="ECO:0000313" key="2">
    <source>
        <dbReference type="Proteomes" id="UP001187315"/>
    </source>
</evidence>